<name>A0AAV6TH19_9ARAC</name>
<sequence length="67" mass="7478">MMTHALLEIPRSWRIIAIANPQHERGSTGYPFLSKGKAHDDSFNVAACGPRHLRALTDLLLLCLVRP</sequence>
<organism evidence="1 2">
    <name type="scientific">Oedothorax gibbosus</name>
    <dbReference type="NCBI Taxonomy" id="931172"/>
    <lineage>
        <taxon>Eukaryota</taxon>
        <taxon>Metazoa</taxon>
        <taxon>Ecdysozoa</taxon>
        <taxon>Arthropoda</taxon>
        <taxon>Chelicerata</taxon>
        <taxon>Arachnida</taxon>
        <taxon>Araneae</taxon>
        <taxon>Araneomorphae</taxon>
        <taxon>Entelegynae</taxon>
        <taxon>Araneoidea</taxon>
        <taxon>Linyphiidae</taxon>
        <taxon>Erigoninae</taxon>
        <taxon>Oedothorax</taxon>
    </lineage>
</organism>
<proteinExistence type="predicted"/>
<accession>A0AAV6TH19</accession>
<dbReference type="AlphaFoldDB" id="A0AAV6TH19"/>
<comment type="caution">
    <text evidence="1">The sequence shown here is derived from an EMBL/GenBank/DDBJ whole genome shotgun (WGS) entry which is preliminary data.</text>
</comment>
<protein>
    <submittedName>
        <fullName evidence="1">Uncharacterized protein</fullName>
    </submittedName>
</protein>
<gene>
    <name evidence="1" type="ORF">JTE90_029156</name>
</gene>
<evidence type="ECO:0000313" key="1">
    <source>
        <dbReference type="EMBL" id="KAG8171132.1"/>
    </source>
</evidence>
<evidence type="ECO:0000313" key="2">
    <source>
        <dbReference type="Proteomes" id="UP000827092"/>
    </source>
</evidence>
<reference evidence="1 2" key="1">
    <citation type="journal article" date="2022" name="Nat. Ecol. Evol.">
        <title>A masculinizing supergene underlies an exaggerated male reproductive morph in a spider.</title>
        <authorList>
            <person name="Hendrickx F."/>
            <person name="De Corte Z."/>
            <person name="Sonet G."/>
            <person name="Van Belleghem S.M."/>
            <person name="Kostlbacher S."/>
            <person name="Vangestel C."/>
        </authorList>
    </citation>
    <scope>NUCLEOTIDE SEQUENCE [LARGE SCALE GENOMIC DNA]</scope>
    <source>
        <strain evidence="1">W744_W776</strain>
    </source>
</reference>
<keyword evidence="2" id="KW-1185">Reference proteome</keyword>
<dbReference type="Proteomes" id="UP000827092">
    <property type="component" value="Unassembled WGS sequence"/>
</dbReference>
<dbReference type="EMBL" id="JAFNEN010004385">
    <property type="protein sequence ID" value="KAG8171132.1"/>
    <property type="molecule type" value="Genomic_DNA"/>
</dbReference>